<dbReference type="Pfam" id="PF02636">
    <property type="entry name" value="Methyltransf_28"/>
    <property type="match status" value="1"/>
</dbReference>
<accession>A0A0P6W782</accession>
<keyword evidence="1" id="KW-0489">Methyltransferase</keyword>
<dbReference type="InterPro" id="IPR003788">
    <property type="entry name" value="NDUFAF7"/>
</dbReference>
<dbReference type="InterPro" id="IPR029063">
    <property type="entry name" value="SAM-dependent_MTases_sf"/>
</dbReference>
<dbReference type="PANTHER" id="PTHR12049:SF7">
    <property type="entry name" value="PROTEIN ARGININE METHYLTRANSFERASE NDUFAF7, MITOCHONDRIAL"/>
    <property type="match status" value="1"/>
</dbReference>
<dbReference type="GO" id="GO:0032259">
    <property type="term" value="P:methylation"/>
    <property type="evidence" value="ECO:0007669"/>
    <property type="project" value="UniProtKB-KW"/>
</dbReference>
<keyword evidence="4" id="KW-1185">Reference proteome</keyword>
<dbReference type="Proteomes" id="UP000048984">
    <property type="component" value="Unassembled WGS sequence"/>
</dbReference>
<evidence type="ECO:0000313" key="4">
    <source>
        <dbReference type="Proteomes" id="UP000048984"/>
    </source>
</evidence>
<sequence length="368" mass="39191">MSSTSQPASPTPLEHRIKAQIRLAGPMSIADYMAIALGDPEHGYYMAREVFGAGGDFVTAPEVSQMFGELIGLWAVDAWLKLGRPDPVRLVELGPGRGTLMADALRAARVRPDFIGAARLHLVETSQRLRARQRQTLAAAPLVPHWHDRAEDVPEGPAIIVANEFFDALPIRQYQRSQGIWRERVVGLDAEGALQIGLGTGVLPVEAVPARLRGAPDGSVLETNAVAAAVMEGLAGRIRRDGGLILAIDYGYRETAIGDSFQAVRAHAPVDPLARPGEADLTAHVDFEALAGAARRAGATVFGPLPQGDFLLRLGLAERAGRLGADKDPATRERITAEVTRLVAAEEMGDLFKAMAVAAPGLVPAPWG</sequence>
<dbReference type="AlphaFoldDB" id="A0A0P6W782"/>
<organism evidence="3 4">
    <name type="scientific">Prosthecodimorpha hirschii</name>
    <dbReference type="NCBI Taxonomy" id="665126"/>
    <lineage>
        <taxon>Bacteria</taxon>
        <taxon>Pseudomonadati</taxon>
        <taxon>Pseudomonadota</taxon>
        <taxon>Alphaproteobacteria</taxon>
        <taxon>Hyphomicrobiales</taxon>
        <taxon>Ancalomicrobiaceae</taxon>
        <taxon>Prosthecodimorpha</taxon>
    </lineage>
</organism>
<evidence type="ECO:0000256" key="2">
    <source>
        <dbReference type="ARBA" id="ARBA00022679"/>
    </source>
</evidence>
<keyword evidence="2" id="KW-0808">Transferase</keyword>
<reference evidence="3 4" key="1">
    <citation type="submission" date="2015-09" db="EMBL/GenBank/DDBJ databases">
        <authorList>
            <person name="Jackson K.R."/>
            <person name="Lunt B.L."/>
            <person name="Fisher J.N.B."/>
            <person name="Gardner A.V."/>
            <person name="Bailey M.E."/>
            <person name="Deus L.M."/>
            <person name="Earl A.S."/>
            <person name="Gibby P.D."/>
            <person name="Hartmann K.A."/>
            <person name="Liu J.E."/>
            <person name="Manci A.M."/>
            <person name="Nielsen D.A."/>
            <person name="Solomon M.B."/>
            <person name="Breakwell D.P."/>
            <person name="Burnett S.H."/>
            <person name="Grose J.H."/>
        </authorList>
    </citation>
    <scope>NUCLEOTIDE SEQUENCE [LARGE SCALE GENOMIC DNA]</scope>
    <source>
        <strain evidence="3 4">16</strain>
    </source>
</reference>
<dbReference type="GO" id="GO:0035243">
    <property type="term" value="F:protein-arginine omega-N symmetric methyltransferase activity"/>
    <property type="evidence" value="ECO:0007669"/>
    <property type="project" value="TreeGrafter"/>
</dbReference>
<reference evidence="3 4" key="2">
    <citation type="submission" date="2015-10" db="EMBL/GenBank/DDBJ databases">
        <title>Draft Genome Sequence of Prosthecomicrobium hirschii ATCC 27832.</title>
        <authorList>
            <person name="Daniel J."/>
            <person name="Givan S.A."/>
            <person name="Brun Y.V."/>
            <person name="Brown P.J."/>
        </authorList>
    </citation>
    <scope>NUCLEOTIDE SEQUENCE [LARGE SCALE GENOMIC DNA]</scope>
    <source>
        <strain evidence="3 4">16</strain>
    </source>
</reference>
<dbReference type="InterPro" id="IPR038375">
    <property type="entry name" value="NDUFAF7_sf"/>
</dbReference>
<protein>
    <submittedName>
        <fullName evidence="3">ATP synthase subunit beta</fullName>
    </submittedName>
</protein>
<evidence type="ECO:0000256" key="1">
    <source>
        <dbReference type="ARBA" id="ARBA00022603"/>
    </source>
</evidence>
<name>A0A0P6W782_9HYPH</name>
<gene>
    <name evidence="3" type="ORF">ABB55_21255</name>
</gene>
<dbReference type="PANTHER" id="PTHR12049">
    <property type="entry name" value="PROTEIN ARGININE METHYLTRANSFERASE NDUFAF7, MITOCHONDRIAL"/>
    <property type="match status" value="1"/>
</dbReference>
<dbReference type="SUPFAM" id="SSF53335">
    <property type="entry name" value="S-adenosyl-L-methionine-dependent methyltransferases"/>
    <property type="match status" value="1"/>
</dbReference>
<dbReference type="RefSeq" id="WP_054360598.1">
    <property type="nucleotide sequence ID" value="NZ_LJYW01000001.1"/>
</dbReference>
<dbReference type="Gene3D" id="3.40.50.12710">
    <property type="match status" value="1"/>
</dbReference>
<proteinExistence type="predicted"/>
<evidence type="ECO:0000313" key="3">
    <source>
        <dbReference type="EMBL" id="KPL54431.1"/>
    </source>
</evidence>
<dbReference type="EMBL" id="LJYW01000001">
    <property type="protein sequence ID" value="KPL54431.1"/>
    <property type="molecule type" value="Genomic_DNA"/>
</dbReference>
<comment type="caution">
    <text evidence="3">The sequence shown here is derived from an EMBL/GenBank/DDBJ whole genome shotgun (WGS) entry which is preliminary data.</text>
</comment>
<dbReference type="STRING" id="665126.ABB55_21255"/>